<protein>
    <submittedName>
        <fullName evidence="1">Uncharacterized protein</fullName>
    </submittedName>
</protein>
<gene>
    <name evidence="1" type="ORF">V6N11_019871</name>
</gene>
<dbReference type="EMBL" id="JBBPBN010000190">
    <property type="protein sequence ID" value="KAK8973216.1"/>
    <property type="molecule type" value="Genomic_DNA"/>
</dbReference>
<dbReference type="Proteomes" id="UP001396334">
    <property type="component" value="Unassembled WGS sequence"/>
</dbReference>
<accession>A0ABR2NAS9</accession>
<sequence>MVSSEERKFGIDEGINVVCMGMSPHKYSDTQNREEFRLCREADLAWCSSNIQNVVLSNFPANEIGNGPLRSGPSKYLPEQRHRAKSWANTVLEGSPIPKSPSKERDTRALVDLKYMGFKPHELNDKSPNEMSLDEMSIDVQSLNTHRGVTEPNQGTETFVSEDRLEVEDIEAVIPFEEVPYFEIPEFNQKSKTKRVRRYGSLQDFQYKGTLIVFLNSLKSI</sequence>
<keyword evidence="2" id="KW-1185">Reference proteome</keyword>
<evidence type="ECO:0000313" key="2">
    <source>
        <dbReference type="Proteomes" id="UP001396334"/>
    </source>
</evidence>
<proteinExistence type="predicted"/>
<name>A0ABR2NAS9_9ROSI</name>
<evidence type="ECO:0000313" key="1">
    <source>
        <dbReference type="EMBL" id="KAK8973216.1"/>
    </source>
</evidence>
<reference evidence="1 2" key="1">
    <citation type="journal article" date="2024" name="G3 (Bethesda)">
        <title>Genome assembly of Hibiscus sabdariffa L. provides insights into metabolisms of medicinal natural products.</title>
        <authorList>
            <person name="Kim T."/>
        </authorList>
    </citation>
    <scope>NUCLEOTIDE SEQUENCE [LARGE SCALE GENOMIC DNA]</scope>
    <source>
        <strain evidence="1">TK-2024</strain>
        <tissue evidence="1">Old leaves</tissue>
    </source>
</reference>
<organism evidence="1 2">
    <name type="scientific">Hibiscus sabdariffa</name>
    <name type="common">roselle</name>
    <dbReference type="NCBI Taxonomy" id="183260"/>
    <lineage>
        <taxon>Eukaryota</taxon>
        <taxon>Viridiplantae</taxon>
        <taxon>Streptophyta</taxon>
        <taxon>Embryophyta</taxon>
        <taxon>Tracheophyta</taxon>
        <taxon>Spermatophyta</taxon>
        <taxon>Magnoliopsida</taxon>
        <taxon>eudicotyledons</taxon>
        <taxon>Gunneridae</taxon>
        <taxon>Pentapetalae</taxon>
        <taxon>rosids</taxon>
        <taxon>malvids</taxon>
        <taxon>Malvales</taxon>
        <taxon>Malvaceae</taxon>
        <taxon>Malvoideae</taxon>
        <taxon>Hibiscus</taxon>
    </lineage>
</organism>
<comment type="caution">
    <text evidence="1">The sequence shown here is derived from an EMBL/GenBank/DDBJ whole genome shotgun (WGS) entry which is preliminary data.</text>
</comment>